<evidence type="ECO:0000256" key="6">
    <source>
        <dbReference type="ARBA" id="ARBA00022737"/>
    </source>
</evidence>
<dbReference type="AlphaFoldDB" id="A0A835RH23"/>
<comment type="caution">
    <text evidence="12">The sequence shown here is derived from an EMBL/GenBank/DDBJ whole genome shotgun (WGS) entry which is preliminary data.</text>
</comment>
<protein>
    <submittedName>
        <fullName evidence="12">Uncharacterized protein</fullName>
    </submittedName>
</protein>
<keyword evidence="4" id="KW-0433">Leucine-rich repeat</keyword>
<accession>A0A835RH23</accession>
<dbReference type="SUPFAM" id="SSF52058">
    <property type="entry name" value="L domain-like"/>
    <property type="match status" value="1"/>
</dbReference>
<feature type="signal peptide" evidence="11">
    <location>
        <begin position="1"/>
        <end position="26"/>
    </location>
</feature>
<evidence type="ECO:0000256" key="9">
    <source>
        <dbReference type="ARBA" id="ARBA00023180"/>
    </source>
</evidence>
<keyword evidence="7 10" id="KW-1133">Transmembrane helix</keyword>
<feature type="transmembrane region" description="Helical" evidence="10">
    <location>
        <begin position="194"/>
        <end position="217"/>
    </location>
</feature>
<dbReference type="PANTHER" id="PTHR48059:SF12">
    <property type="entry name" value="POLYGALACTURONASE INHIBITOR 1-LIKE"/>
    <property type="match status" value="1"/>
</dbReference>
<dbReference type="InterPro" id="IPR001611">
    <property type="entry name" value="Leu-rich_rpt"/>
</dbReference>
<name>A0A835RH23_VANPL</name>
<evidence type="ECO:0000256" key="1">
    <source>
        <dbReference type="ARBA" id="ARBA00004167"/>
    </source>
</evidence>
<evidence type="ECO:0000256" key="4">
    <source>
        <dbReference type="ARBA" id="ARBA00022614"/>
    </source>
</evidence>
<evidence type="ECO:0000256" key="3">
    <source>
        <dbReference type="ARBA" id="ARBA00009592"/>
    </source>
</evidence>
<evidence type="ECO:0000256" key="10">
    <source>
        <dbReference type="SAM" id="Phobius"/>
    </source>
</evidence>
<dbReference type="Proteomes" id="UP000639772">
    <property type="component" value="Chromosome 3"/>
</dbReference>
<evidence type="ECO:0000313" key="12">
    <source>
        <dbReference type="EMBL" id="KAG0491134.1"/>
    </source>
</evidence>
<dbReference type="PRINTS" id="PR00019">
    <property type="entry name" value="LEURICHRPT"/>
</dbReference>
<keyword evidence="6" id="KW-0677">Repeat</keyword>
<organism evidence="12 13">
    <name type="scientific">Vanilla planifolia</name>
    <name type="common">Vanilla</name>
    <dbReference type="NCBI Taxonomy" id="51239"/>
    <lineage>
        <taxon>Eukaryota</taxon>
        <taxon>Viridiplantae</taxon>
        <taxon>Streptophyta</taxon>
        <taxon>Embryophyta</taxon>
        <taxon>Tracheophyta</taxon>
        <taxon>Spermatophyta</taxon>
        <taxon>Magnoliopsida</taxon>
        <taxon>Liliopsida</taxon>
        <taxon>Asparagales</taxon>
        <taxon>Orchidaceae</taxon>
        <taxon>Vanilloideae</taxon>
        <taxon>Vanilleae</taxon>
        <taxon>Vanilla</taxon>
    </lineage>
</organism>
<proteinExistence type="inferred from homology"/>
<dbReference type="OrthoDB" id="2151624at2759"/>
<keyword evidence="11" id="KW-0732">Signal</keyword>
<evidence type="ECO:0000256" key="2">
    <source>
        <dbReference type="ARBA" id="ARBA00004196"/>
    </source>
</evidence>
<comment type="subcellular location">
    <subcellularLocation>
        <location evidence="2">Cell envelope</location>
    </subcellularLocation>
    <subcellularLocation>
        <location evidence="1">Membrane</location>
        <topology evidence="1">Single-pass membrane protein</topology>
    </subcellularLocation>
</comment>
<dbReference type="PANTHER" id="PTHR48059">
    <property type="entry name" value="POLYGALACTURONASE INHIBITOR 1"/>
    <property type="match status" value="1"/>
</dbReference>
<dbReference type="Gene3D" id="3.80.10.10">
    <property type="entry name" value="Ribonuclease Inhibitor"/>
    <property type="match status" value="1"/>
</dbReference>
<reference evidence="12 13" key="1">
    <citation type="journal article" date="2020" name="Nat. Food">
        <title>A phased Vanilla planifolia genome enables genetic improvement of flavour and production.</title>
        <authorList>
            <person name="Hasing T."/>
            <person name="Tang H."/>
            <person name="Brym M."/>
            <person name="Khazi F."/>
            <person name="Huang T."/>
            <person name="Chambers A.H."/>
        </authorList>
    </citation>
    <scope>NUCLEOTIDE SEQUENCE [LARGE SCALE GENOMIC DNA]</scope>
    <source>
        <tissue evidence="12">Leaf</tissue>
    </source>
</reference>
<dbReference type="GO" id="GO:0016020">
    <property type="term" value="C:membrane"/>
    <property type="evidence" value="ECO:0007669"/>
    <property type="project" value="UniProtKB-SubCell"/>
</dbReference>
<dbReference type="InterPro" id="IPR032675">
    <property type="entry name" value="LRR_dom_sf"/>
</dbReference>
<feature type="chain" id="PRO_5032846132" evidence="11">
    <location>
        <begin position="27"/>
        <end position="307"/>
    </location>
</feature>
<evidence type="ECO:0000256" key="5">
    <source>
        <dbReference type="ARBA" id="ARBA00022692"/>
    </source>
</evidence>
<evidence type="ECO:0000256" key="8">
    <source>
        <dbReference type="ARBA" id="ARBA00023136"/>
    </source>
</evidence>
<evidence type="ECO:0000256" key="7">
    <source>
        <dbReference type="ARBA" id="ARBA00022989"/>
    </source>
</evidence>
<gene>
    <name evidence="12" type="ORF">HPP92_007997</name>
</gene>
<dbReference type="FunFam" id="3.80.10.10:FF:000111">
    <property type="entry name" value="LRR receptor-like serine/threonine-protein kinase ERECTA"/>
    <property type="match status" value="1"/>
</dbReference>
<dbReference type="EMBL" id="JADCNM010000003">
    <property type="protein sequence ID" value="KAG0491134.1"/>
    <property type="molecule type" value="Genomic_DNA"/>
</dbReference>
<comment type="similarity">
    <text evidence="3">Belongs to the RLP family.</text>
</comment>
<dbReference type="InterPro" id="IPR051848">
    <property type="entry name" value="PGIP"/>
</dbReference>
<dbReference type="Gene3D" id="3.30.200.20">
    <property type="entry name" value="Phosphorylase Kinase, domain 1"/>
    <property type="match status" value="1"/>
</dbReference>
<keyword evidence="8 10" id="KW-0472">Membrane</keyword>
<sequence>MTGRWHLNFTLSVLLLLVVLPTDASAAPSGAVGEDDVRCVRELKQSIGDPDGRLDWNFSNTTAGFYCSGANAPDLSGNSLSGSIPSALCDWLPYLVKLDLSGNRFSGPIPPELSNCSFLNSLDLSSNDLSGQIPSSLSRLDRLKNLSLSHNHLSGEIPASLSSSFPSSVFEGNDGLCGHPVSSRCGSRSLTRTGLIIVIAAGVFGAIASLVLAYFIWRCYFSSDTKQKKTSHAASGEEGRLWATRLWASHNRMVSVSLFQKPIVKVKLADLLKATGDFHSDHIVVAGSSRVGTAYKAVLPLMAPLSR</sequence>
<keyword evidence="5 10" id="KW-0812">Transmembrane</keyword>
<evidence type="ECO:0000313" key="13">
    <source>
        <dbReference type="Proteomes" id="UP000639772"/>
    </source>
</evidence>
<dbReference type="Pfam" id="PF00560">
    <property type="entry name" value="LRR_1"/>
    <property type="match status" value="4"/>
</dbReference>
<evidence type="ECO:0000256" key="11">
    <source>
        <dbReference type="SAM" id="SignalP"/>
    </source>
</evidence>
<keyword evidence="9" id="KW-0325">Glycoprotein</keyword>